<dbReference type="GO" id="GO:0019915">
    <property type="term" value="P:lipid storage"/>
    <property type="evidence" value="ECO:0007669"/>
    <property type="project" value="TreeGrafter"/>
</dbReference>
<dbReference type="Pfam" id="PF03036">
    <property type="entry name" value="Perilipin"/>
    <property type="match status" value="1"/>
</dbReference>
<evidence type="ECO:0000256" key="3">
    <source>
        <dbReference type="ARBA" id="ARBA00022677"/>
    </source>
</evidence>
<accession>A0A2R5LHW9</accession>
<evidence type="ECO:0000256" key="1">
    <source>
        <dbReference type="ARBA" id="ARBA00004502"/>
    </source>
</evidence>
<sequence length="410" mass="44129">MPEVTQPKQVMAPAIHSNFVTRIAGLPVIATALGTATNSYNRVKEMNGLLTYTLNTAEKSASFAVNQTIPVIQKFATPIEYVDSLACKGLDKVEESYPIVKSPPGEILSEAMALGRKTYGDAKDTGITKVNNLKTYSSEKLQALTYPAQALTVYGSELMKYANVALTATENSLDQHIATLGLETETSDQNSNSVPLRQRFDNISRKASTCVSHHAALQFAALQKYTTDSLTKFQVALQVIQDMKANLTASDQSFRTTLTNLNVGSAWLQGLLADTDASPEGPKPLPVQALLIAQATVKQASAALHVPSAVVQHMSESVRNSYTRLTAGVSQLAHDLANVRSVNDLTTVAVTQLQQQGAALQSSLNQFTSTGFNWLASLPVFDSILRPDVEMEEVPPGTKAYSSEDSESDS</sequence>
<evidence type="ECO:0000313" key="5">
    <source>
        <dbReference type="EMBL" id="MBY09096.1"/>
    </source>
</evidence>
<dbReference type="AlphaFoldDB" id="A0A2R5LHW9"/>
<dbReference type="InterPro" id="IPR004279">
    <property type="entry name" value="Perilipin"/>
</dbReference>
<reference evidence="5" key="1">
    <citation type="submission" date="2018-03" db="EMBL/GenBank/DDBJ databases">
        <title>The relapsing fever spirochete Borrelia turicatae persists in the highly oxidative environment of its soft-bodied tick vector.</title>
        <authorList>
            <person name="Bourret T.J."/>
            <person name="Boyle W.K."/>
            <person name="Valenzuela J.G."/>
            <person name="Oliveira F."/>
            <person name="Lopez J.E."/>
        </authorList>
    </citation>
    <scope>NUCLEOTIDE SEQUENCE</scope>
    <source>
        <strain evidence="5">Kansas strain/isolate</strain>
        <tissue evidence="5">Salivary glands</tissue>
    </source>
</reference>
<dbReference type="SUPFAM" id="SSF109775">
    <property type="entry name" value="Mannose-6-phosphate receptor binding protein 1 (Tip47), C-terminal domain"/>
    <property type="match status" value="1"/>
</dbReference>
<dbReference type="PIRSF" id="PIRSF036881">
    <property type="entry name" value="PAT"/>
    <property type="match status" value="1"/>
</dbReference>
<comment type="similarity">
    <text evidence="2 4">Belongs to the perilipin family.</text>
</comment>
<proteinExistence type="inferred from homology"/>
<dbReference type="EMBL" id="GGLE01004970">
    <property type="protein sequence ID" value="MBY09096.1"/>
    <property type="molecule type" value="Transcribed_RNA"/>
</dbReference>
<comment type="subcellular location">
    <subcellularLocation>
        <location evidence="1">Lipid droplet</location>
    </subcellularLocation>
</comment>
<name>A0A2R5LHW9_9ACAR</name>
<evidence type="ECO:0000256" key="2">
    <source>
        <dbReference type="ARBA" id="ARBA00006311"/>
    </source>
</evidence>
<organism evidence="5">
    <name type="scientific">Ornithodoros turicata</name>
    <dbReference type="NCBI Taxonomy" id="34597"/>
    <lineage>
        <taxon>Eukaryota</taxon>
        <taxon>Metazoa</taxon>
        <taxon>Ecdysozoa</taxon>
        <taxon>Arthropoda</taxon>
        <taxon>Chelicerata</taxon>
        <taxon>Arachnida</taxon>
        <taxon>Acari</taxon>
        <taxon>Parasitiformes</taxon>
        <taxon>Ixodida</taxon>
        <taxon>Ixodoidea</taxon>
        <taxon>Argasidae</taxon>
        <taxon>Ornithodorinae</taxon>
        <taxon>Ornithodoros</taxon>
    </lineage>
</organism>
<evidence type="ECO:0000256" key="4">
    <source>
        <dbReference type="PIRNR" id="PIRNR036881"/>
    </source>
</evidence>
<dbReference type="PANTHER" id="PTHR14024">
    <property type="entry name" value="PERILIPIN"/>
    <property type="match status" value="1"/>
</dbReference>
<dbReference type="PANTHER" id="PTHR14024:SF49">
    <property type="entry name" value="LIPID STORAGE DROPLETS SURFACE-BINDING PROTEIN 1"/>
    <property type="match status" value="1"/>
</dbReference>
<dbReference type="GO" id="GO:0005829">
    <property type="term" value="C:cytosol"/>
    <property type="evidence" value="ECO:0007669"/>
    <property type="project" value="TreeGrafter"/>
</dbReference>
<dbReference type="GO" id="GO:0010890">
    <property type="term" value="P:positive regulation of triglyceride storage"/>
    <property type="evidence" value="ECO:0007669"/>
    <property type="project" value="TreeGrafter"/>
</dbReference>
<protein>
    <submittedName>
        <fullName evidence="5">Putative lipid storage</fullName>
    </submittedName>
</protein>
<keyword evidence="3" id="KW-0551">Lipid droplet</keyword>
<dbReference type="GO" id="GO:0005811">
    <property type="term" value="C:lipid droplet"/>
    <property type="evidence" value="ECO:0007669"/>
    <property type="project" value="UniProtKB-SubCell"/>
</dbReference>